<dbReference type="STRING" id="585501.HMPREF6123_2002"/>
<dbReference type="EMBL" id="ACKX01000196">
    <property type="protein sequence ID" value="EEJ50725.1"/>
    <property type="molecule type" value="Genomic_DNA"/>
</dbReference>
<evidence type="ECO:0000313" key="1">
    <source>
        <dbReference type="EMBL" id="EEJ50725.1"/>
    </source>
</evidence>
<gene>
    <name evidence="1" type="ORF">HMPREF6123_2002</name>
</gene>
<comment type="caution">
    <text evidence="1">The sequence shown here is derived from an EMBL/GenBank/DDBJ whole genome shotgun (WGS) entry which is preliminary data.</text>
</comment>
<dbReference type="HOGENOM" id="CLU_206418_0_0_9"/>
<dbReference type="Proteomes" id="UP000004121">
    <property type="component" value="Unassembled WGS sequence"/>
</dbReference>
<proteinExistence type="predicted"/>
<organism evidence="1 2">
    <name type="scientific">Oribacterium sinus F0268</name>
    <dbReference type="NCBI Taxonomy" id="585501"/>
    <lineage>
        <taxon>Bacteria</taxon>
        <taxon>Bacillati</taxon>
        <taxon>Bacillota</taxon>
        <taxon>Clostridia</taxon>
        <taxon>Lachnospirales</taxon>
        <taxon>Lachnospiraceae</taxon>
        <taxon>Oribacterium</taxon>
    </lineage>
</organism>
<sequence>MKKKKALVKIGFVETVQLLKILLFPIVEAIKKNELFERTWSHEKKMWK</sequence>
<accession>C2KZT3</accession>
<dbReference type="AlphaFoldDB" id="C2KZT3"/>
<reference evidence="1 2" key="1">
    <citation type="submission" date="2009-04" db="EMBL/GenBank/DDBJ databases">
        <authorList>
            <person name="Qin X."/>
            <person name="Bachman B."/>
            <person name="Battles P."/>
            <person name="Bell A."/>
            <person name="Bess C."/>
            <person name="Bickham C."/>
            <person name="Chaboub L."/>
            <person name="Chen D."/>
            <person name="Coyle M."/>
            <person name="Deiros D.R."/>
            <person name="Dinh H."/>
            <person name="Forbes L."/>
            <person name="Fowler G."/>
            <person name="Francisco L."/>
            <person name="Fu Q."/>
            <person name="Gubbala S."/>
            <person name="Hale W."/>
            <person name="Han Y."/>
            <person name="Hemphill L."/>
            <person name="Highlander S.K."/>
            <person name="Hirani K."/>
            <person name="Hogues M."/>
            <person name="Jackson L."/>
            <person name="Jakkamsetti A."/>
            <person name="Javaid M."/>
            <person name="Jiang H."/>
            <person name="Korchina V."/>
            <person name="Kovar C."/>
            <person name="Lara F."/>
            <person name="Lee S."/>
            <person name="Mata R."/>
            <person name="Mathew T."/>
            <person name="Moen C."/>
            <person name="Morales K."/>
            <person name="Munidasa M."/>
            <person name="Nazareth L."/>
            <person name="Ngo R."/>
            <person name="Nguyen L."/>
            <person name="Okwuonu G."/>
            <person name="Ongeri F."/>
            <person name="Patil S."/>
            <person name="Petrosino J."/>
            <person name="Pham C."/>
            <person name="Pham P."/>
            <person name="Pu L.-L."/>
            <person name="Puazo M."/>
            <person name="Raj R."/>
            <person name="Reid J."/>
            <person name="Rouhana J."/>
            <person name="Saada N."/>
            <person name="Shang Y."/>
            <person name="Simmons D."/>
            <person name="Thornton R."/>
            <person name="Warren J."/>
            <person name="Weissenberger G."/>
            <person name="Zhang J."/>
            <person name="Zhang L."/>
            <person name="Zhou C."/>
            <person name="Zhu D."/>
            <person name="Muzny D."/>
            <person name="Worley K."/>
            <person name="Gibbs R."/>
        </authorList>
    </citation>
    <scope>NUCLEOTIDE SEQUENCE [LARGE SCALE GENOMIC DNA]</scope>
    <source>
        <strain evidence="1 2">F0268</strain>
    </source>
</reference>
<keyword evidence="2" id="KW-1185">Reference proteome</keyword>
<dbReference type="InParanoid" id="C2KZT3"/>
<evidence type="ECO:0000313" key="2">
    <source>
        <dbReference type="Proteomes" id="UP000004121"/>
    </source>
</evidence>
<name>C2KZT3_9FIRM</name>
<protein>
    <submittedName>
        <fullName evidence="1">Uncharacterized protein</fullName>
    </submittedName>
</protein>